<feature type="region of interest" description="Disordered" evidence="4">
    <location>
        <begin position="774"/>
        <end position="793"/>
    </location>
</feature>
<feature type="compositionally biased region" description="Low complexity" evidence="4">
    <location>
        <begin position="880"/>
        <end position="894"/>
    </location>
</feature>
<keyword evidence="3" id="KW-0862">Zinc</keyword>
<feature type="compositionally biased region" description="Basic and acidic residues" evidence="4">
    <location>
        <begin position="1409"/>
        <end position="1418"/>
    </location>
</feature>
<keyword evidence="1" id="KW-0479">Metal-binding</keyword>
<accession>A0A9W5T9L4</accession>
<feature type="region of interest" description="Disordered" evidence="4">
    <location>
        <begin position="1405"/>
        <end position="1474"/>
    </location>
</feature>
<dbReference type="InterPro" id="IPR019786">
    <property type="entry name" value="Zinc_finger_PHD-type_CS"/>
</dbReference>
<feature type="compositionally biased region" description="Polar residues" evidence="4">
    <location>
        <begin position="1439"/>
        <end position="1450"/>
    </location>
</feature>
<feature type="compositionally biased region" description="Polar residues" evidence="4">
    <location>
        <begin position="1457"/>
        <end position="1474"/>
    </location>
</feature>
<comment type="caution">
    <text evidence="6">The sequence shown here is derived from an EMBL/GenBank/DDBJ whole genome shotgun (WGS) entry which is preliminary data.</text>
</comment>
<dbReference type="InterPro" id="IPR001965">
    <property type="entry name" value="Znf_PHD"/>
</dbReference>
<feature type="compositionally biased region" description="Polar residues" evidence="4">
    <location>
        <begin position="93"/>
        <end position="102"/>
    </location>
</feature>
<feature type="domain" description="Zinc finger PHD-type" evidence="5">
    <location>
        <begin position="592"/>
        <end position="674"/>
    </location>
</feature>
<dbReference type="SMART" id="SM00249">
    <property type="entry name" value="PHD"/>
    <property type="match status" value="1"/>
</dbReference>
<dbReference type="InterPro" id="IPR013083">
    <property type="entry name" value="Znf_RING/FYVE/PHD"/>
</dbReference>
<evidence type="ECO:0000259" key="5">
    <source>
        <dbReference type="SMART" id="SM00249"/>
    </source>
</evidence>
<dbReference type="OrthoDB" id="332390at2759"/>
<evidence type="ECO:0000256" key="2">
    <source>
        <dbReference type="ARBA" id="ARBA00022771"/>
    </source>
</evidence>
<dbReference type="Gene3D" id="2.170.270.10">
    <property type="entry name" value="SET domain"/>
    <property type="match status" value="1"/>
</dbReference>
<dbReference type="InterPro" id="IPR046341">
    <property type="entry name" value="SET_dom_sf"/>
</dbReference>
<sequence length="1474" mass="163605">MSDDVVEGTLGPLLSVDDWLESLRSRGEVSYYAQTGQYAEEASQLLKGTRDTNAASTRDYHHQSPKRRTTQQNDDLHYADNLSDNHDKAHSPNGRNNDNTAATDDKVPTPSRYDMSTSASLSLGENDVTLLGTQKTHASLVTPDGFPTECNGYKSASQGANTDIDAATFAKTFFGVTDDIHVNYHWNKLDISVLESARDRGLEPTTLGHVLQRRKKLWAQTQCIHKSARPDFDKHLRLYQRQFETYNKSGDGWVNVNTEHKTDPLFKRPSTYLAGEKNVIKGASTTSGATADKESPAGITSDKKASEQNNGLAKGRYDWNNVIYSPNIGGSSELILRNARKTVRLYRNLYDCLVHGWVHPGLVVCEVKDVTHPIRFATPPDQDCYTVIYAGPPIPENATQRVVFGEYTGVVFREESLEDTLFEYAFELNFSTAAWINADFEYYDESADIEEYGKLVLLPSTSKFVLESSQACNELSLVNHYQSIKAYGGEKWPVPNCEWQQVFLDGWPHVVLTSKLGVAINPGDELVADFGALWFSKVEETAHKAIRNEVIGYRLGKSVAHKYIQQIEVPRRPITAIDVGLKPNTLATAAAICAICHKIGEDQNDTMSDHEETESDSVSCDGCDRFFHIDCIRALHKASAVHLLKGGSGYTWLPVDMSKGIPQGSGKYYCGYCRHLAKKIYMHDTGYDYMPLSEKCNAIRDGSKSLLPPGKTVISNESNAKETDKADHNASLNGNILGNDCRPITPSCFMRPLKTPTLFDFALTEQQNILNKQDIRNSTGDTKNPGPVCTTDQQAVTNGSAAGAAQDNKVVSPKSGSTNDMVAALQPKAISPSSPLRADHNLSHCKTCLRPLPRTTMDTSQPPKQKEDDLLAVLLSQLDNNSKPPSSAANSHPNTNGLSSLFHSRPNGLNKIQAATSVPGTPMPAIQDESKTSPKSTTSSLGTPMSVIQGESKTSQSPDGIATTPSYSIPTANIGHAAHVFKVTDRNPDIKNMVRTPDRVPNYRPTDDSTLVDYLDCKYLAGMWQIEPFAHFGDSIRVCTDCYAKNGPKANVYVCRLLKRHLTGNYDHPTNTAPSQMRELILMAYEQHVQMLLRLLVLKNVAIKFMCRLCCHFVSRQLFMQRQELYPPLPFPSYFMGQSSGSPEGLLANPFGMVSNVDNYVSRSMKPYQKKVLQSHLSSFVTSVKNAVYSVPVSTNSEPSLSYDLLSAMGAFTDEFSRLANCNDIVEYLNDLMSHKVLDGDNIPGQLQQMLTKDELRRFMTFRHLSDRAPGPFGTPQPPVSQGRKRLRGPTFYPLLSIIPGRSFIYRQFKDGFYKGYITECSDDSNGKYTFQVSYSDGDDETLSQDDVIRELIDNLQNTDTVLRCLSTNDMRNEELLIKLRQRGDRFTVICESLRRDLVRNMLVTKSMDTGKRTESPKKRDHTSSGSRVDKRKRMNGTMDPSSKSESDPNGSLEAISVSNASVDNDTSDTDMST</sequence>
<evidence type="ECO:0000256" key="4">
    <source>
        <dbReference type="SAM" id="MobiDB-lite"/>
    </source>
</evidence>
<dbReference type="Proteomes" id="UP001057455">
    <property type="component" value="Unassembled WGS sequence"/>
</dbReference>
<feature type="region of interest" description="Disordered" evidence="4">
    <location>
        <begin position="284"/>
        <end position="307"/>
    </location>
</feature>
<keyword evidence="7" id="KW-1185">Reference proteome</keyword>
<dbReference type="Gene3D" id="3.30.40.10">
    <property type="entry name" value="Zinc/RING finger domain, C3HC4 (zinc finger)"/>
    <property type="match status" value="1"/>
</dbReference>
<dbReference type="EMBL" id="BLIY01000008">
    <property type="protein sequence ID" value="GFE53920.1"/>
    <property type="molecule type" value="Genomic_DNA"/>
</dbReference>
<evidence type="ECO:0000313" key="7">
    <source>
        <dbReference type="Proteomes" id="UP001057455"/>
    </source>
</evidence>
<protein>
    <submittedName>
        <fullName evidence="6">Histone lysine</fullName>
    </submittedName>
</protein>
<proteinExistence type="predicted"/>
<reference evidence="6" key="1">
    <citation type="submission" date="2019-12" db="EMBL/GenBank/DDBJ databases">
        <title>Genome sequence of Babesia ovis.</title>
        <authorList>
            <person name="Yamagishi J."/>
            <person name="Sevinc F."/>
            <person name="Xuan X."/>
        </authorList>
    </citation>
    <scope>NUCLEOTIDE SEQUENCE</scope>
    <source>
        <strain evidence="6">Selcuk</strain>
    </source>
</reference>
<organism evidence="6 7">
    <name type="scientific">Babesia ovis</name>
    <dbReference type="NCBI Taxonomy" id="5869"/>
    <lineage>
        <taxon>Eukaryota</taxon>
        <taxon>Sar</taxon>
        <taxon>Alveolata</taxon>
        <taxon>Apicomplexa</taxon>
        <taxon>Aconoidasida</taxon>
        <taxon>Piroplasmida</taxon>
        <taxon>Babesiidae</taxon>
        <taxon>Babesia</taxon>
    </lineage>
</organism>
<keyword evidence="2" id="KW-0863">Zinc-finger</keyword>
<feature type="compositionally biased region" description="Polar residues" evidence="4">
    <location>
        <begin position="949"/>
        <end position="968"/>
    </location>
</feature>
<feature type="compositionally biased region" description="Basic and acidic residues" evidence="4">
    <location>
        <begin position="291"/>
        <end position="306"/>
    </location>
</feature>
<feature type="region of interest" description="Disordered" evidence="4">
    <location>
        <begin position="879"/>
        <end position="968"/>
    </location>
</feature>
<evidence type="ECO:0000313" key="6">
    <source>
        <dbReference type="EMBL" id="GFE53920.1"/>
    </source>
</evidence>
<gene>
    <name evidence="6" type="ORF">BaOVIS_013240</name>
</gene>
<feature type="region of interest" description="Disordered" evidence="4">
    <location>
        <begin position="47"/>
        <end position="119"/>
    </location>
</feature>
<feature type="region of interest" description="Disordered" evidence="4">
    <location>
        <begin position="799"/>
        <end position="819"/>
    </location>
</feature>
<name>A0A9W5T9L4_BABOV</name>
<evidence type="ECO:0000256" key="1">
    <source>
        <dbReference type="ARBA" id="ARBA00022723"/>
    </source>
</evidence>
<feature type="compositionally biased region" description="Basic and acidic residues" evidence="4">
    <location>
        <begin position="74"/>
        <end position="90"/>
    </location>
</feature>
<dbReference type="GO" id="GO:0008270">
    <property type="term" value="F:zinc ion binding"/>
    <property type="evidence" value="ECO:0007669"/>
    <property type="project" value="UniProtKB-KW"/>
</dbReference>
<dbReference type="PROSITE" id="PS01359">
    <property type="entry name" value="ZF_PHD_1"/>
    <property type="match status" value="1"/>
</dbReference>
<evidence type="ECO:0000256" key="3">
    <source>
        <dbReference type="ARBA" id="ARBA00022833"/>
    </source>
</evidence>